<keyword evidence="3" id="KW-1185">Reference proteome</keyword>
<dbReference type="AlphaFoldDB" id="A0A2N3Y4M7"/>
<gene>
    <name evidence="2" type="ORF">A8926_5900</name>
</gene>
<reference evidence="2" key="1">
    <citation type="submission" date="2017-12" db="EMBL/GenBank/DDBJ databases">
        <title>Sequencing the genomes of 1000 Actinobacteria strains.</title>
        <authorList>
            <person name="Klenk H.-P."/>
        </authorList>
    </citation>
    <scope>NUCLEOTIDE SEQUENCE [LARGE SCALE GENOMIC DNA]</scope>
    <source>
        <strain evidence="2">DSM 44228</strain>
    </source>
</reference>
<evidence type="ECO:0000256" key="1">
    <source>
        <dbReference type="SAM" id="MobiDB-lite"/>
    </source>
</evidence>
<name>A0A2N3Y4M7_SACSN</name>
<dbReference type="EMBL" id="PJNB01000001">
    <property type="protein sequence ID" value="PKW17875.1"/>
    <property type="molecule type" value="Genomic_DNA"/>
</dbReference>
<protein>
    <submittedName>
        <fullName evidence="2">Uncharacterized protein</fullName>
    </submittedName>
</protein>
<comment type="caution">
    <text evidence="2">The sequence shown here is derived from an EMBL/GenBank/DDBJ whole genome shotgun (WGS) entry which is preliminary data.</text>
</comment>
<evidence type="ECO:0000313" key="2">
    <source>
        <dbReference type="EMBL" id="PKW17875.1"/>
    </source>
</evidence>
<feature type="region of interest" description="Disordered" evidence="1">
    <location>
        <begin position="17"/>
        <end position="82"/>
    </location>
</feature>
<proteinExistence type="predicted"/>
<sequence length="82" mass="9111">MNRSVILRTRKRVGRLMHPDGHCTGEVLPLSGPLTDPRAESRARVRKSRTRARGGQTCSAPRRPFSMTKRARSRTGEPGVST</sequence>
<accession>A0A2N3Y4M7</accession>
<organism evidence="2 3">
    <name type="scientific">Saccharopolyspora spinosa</name>
    <dbReference type="NCBI Taxonomy" id="60894"/>
    <lineage>
        <taxon>Bacteria</taxon>
        <taxon>Bacillati</taxon>
        <taxon>Actinomycetota</taxon>
        <taxon>Actinomycetes</taxon>
        <taxon>Pseudonocardiales</taxon>
        <taxon>Pseudonocardiaceae</taxon>
        <taxon>Saccharopolyspora</taxon>
    </lineage>
</organism>
<evidence type="ECO:0000313" key="3">
    <source>
        <dbReference type="Proteomes" id="UP000233786"/>
    </source>
</evidence>
<dbReference type="Proteomes" id="UP000233786">
    <property type="component" value="Unassembled WGS sequence"/>
</dbReference>